<sequence>MSEENKTELNDQKTEARRDFIKKAAYIAPVIMTMNAMPSLAQAGSNTGNVII</sequence>
<organism evidence="1">
    <name type="scientific">hydrothermal vent metagenome</name>
    <dbReference type="NCBI Taxonomy" id="652676"/>
    <lineage>
        <taxon>unclassified sequences</taxon>
        <taxon>metagenomes</taxon>
        <taxon>ecological metagenomes</taxon>
    </lineage>
</organism>
<evidence type="ECO:0000313" key="1">
    <source>
        <dbReference type="EMBL" id="VAW98054.1"/>
    </source>
</evidence>
<reference evidence="1" key="1">
    <citation type="submission" date="2018-06" db="EMBL/GenBank/DDBJ databases">
        <authorList>
            <person name="Zhirakovskaya E."/>
        </authorList>
    </citation>
    <scope>NUCLEOTIDE SEQUENCE</scope>
</reference>
<accession>A0A3B1AVP6</accession>
<proteinExistence type="predicted"/>
<name>A0A3B1AVP6_9ZZZZ</name>
<protein>
    <submittedName>
        <fullName evidence="1">Uncharacterized protein</fullName>
    </submittedName>
</protein>
<dbReference type="AlphaFoldDB" id="A0A3B1AVP6"/>
<dbReference type="EMBL" id="UOFT01000064">
    <property type="protein sequence ID" value="VAW98054.1"/>
    <property type="molecule type" value="Genomic_DNA"/>
</dbReference>
<gene>
    <name evidence="1" type="ORF">MNBD_GAMMA23-2266</name>
</gene>